<keyword evidence="3 10" id="KW-0808">Transferase</keyword>
<dbReference type="InterPro" id="IPR017441">
    <property type="entry name" value="Protein_kinase_ATP_BS"/>
</dbReference>
<feature type="domain" description="Protein kinase" evidence="9">
    <location>
        <begin position="119"/>
        <end position="380"/>
    </location>
</feature>
<name>A0A5C6F8N5_9BACT</name>
<dbReference type="SUPFAM" id="SSF56112">
    <property type="entry name" value="Protein kinase-like (PK-like)"/>
    <property type="match status" value="1"/>
</dbReference>
<keyword evidence="2" id="KW-0723">Serine/threonine-protein kinase</keyword>
<dbReference type="PANTHER" id="PTHR43289">
    <property type="entry name" value="MITOGEN-ACTIVATED PROTEIN KINASE KINASE KINASE 20-RELATED"/>
    <property type="match status" value="1"/>
</dbReference>
<evidence type="ECO:0000256" key="1">
    <source>
        <dbReference type="ARBA" id="ARBA00012513"/>
    </source>
</evidence>
<dbReference type="FunFam" id="1.10.510.10:FF:000021">
    <property type="entry name" value="Serine/threonine protein kinase"/>
    <property type="match status" value="1"/>
</dbReference>
<dbReference type="Proteomes" id="UP000318288">
    <property type="component" value="Unassembled WGS sequence"/>
</dbReference>
<evidence type="ECO:0000256" key="5">
    <source>
        <dbReference type="ARBA" id="ARBA00022777"/>
    </source>
</evidence>
<protein>
    <recommendedName>
        <fullName evidence="1">non-specific serine/threonine protein kinase</fullName>
        <ecNumber evidence="1">2.7.11.1</ecNumber>
    </recommendedName>
</protein>
<dbReference type="OrthoDB" id="6111975at2"/>
<evidence type="ECO:0000256" key="7">
    <source>
        <dbReference type="PROSITE-ProRule" id="PRU10141"/>
    </source>
</evidence>
<dbReference type="PANTHER" id="PTHR43289:SF6">
    <property type="entry name" value="SERINE_THREONINE-PROTEIN KINASE NEKL-3"/>
    <property type="match status" value="1"/>
</dbReference>
<dbReference type="GO" id="GO:0004674">
    <property type="term" value="F:protein serine/threonine kinase activity"/>
    <property type="evidence" value="ECO:0007669"/>
    <property type="project" value="UniProtKB-KW"/>
</dbReference>
<feature type="region of interest" description="Disordered" evidence="8">
    <location>
        <begin position="1028"/>
        <end position="1049"/>
    </location>
</feature>
<dbReference type="Gene3D" id="1.10.510.10">
    <property type="entry name" value="Transferase(Phosphotransferase) domain 1"/>
    <property type="match status" value="1"/>
</dbReference>
<evidence type="ECO:0000256" key="8">
    <source>
        <dbReference type="SAM" id="MobiDB-lite"/>
    </source>
</evidence>
<keyword evidence="4 7" id="KW-0547">Nucleotide-binding</keyword>
<feature type="region of interest" description="Disordered" evidence="8">
    <location>
        <begin position="2162"/>
        <end position="2199"/>
    </location>
</feature>
<gene>
    <name evidence="10" type="primary">pknB_7</name>
    <name evidence="10" type="ORF">Poly51_26540</name>
</gene>
<dbReference type="CDD" id="cd14014">
    <property type="entry name" value="STKc_PknB_like"/>
    <property type="match status" value="1"/>
</dbReference>
<dbReference type="Gene3D" id="3.30.200.20">
    <property type="entry name" value="Phosphorylase Kinase, domain 1"/>
    <property type="match status" value="1"/>
</dbReference>
<evidence type="ECO:0000313" key="10">
    <source>
        <dbReference type="EMBL" id="TWU56737.1"/>
    </source>
</evidence>
<dbReference type="GO" id="GO:0005524">
    <property type="term" value="F:ATP binding"/>
    <property type="evidence" value="ECO:0007669"/>
    <property type="project" value="UniProtKB-UniRule"/>
</dbReference>
<evidence type="ECO:0000256" key="4">
    <source>
        <dbReference type="ARBA" id="ARBA00022741"/>
    </source>
</evidence>
<evidence type="ECO:0000256" key="6">
    <source>
        <dbReference type="ARBA" id="ARBA00022840"/>
    </source>
</evidence>
<dbReference type="InterPro" id="IPR000719">
    <property type="entry name" value="Prot_kinase_dom"/>
</dbReference>
<keyword evidence="6 7" id="KW-0067">ATP-binding</keyword>
<dbReference type="PROSITE" id="PS00108">
    <property type="entry name" value="PROTEIN_KINASE_ST"/>
    <property type="match status" value="1"/>
</dbReference>
<feature type="compositionally biased region" description="Basic and acidic residues" evidence="8">
    <location>
        <begin position="2177"/>
        <end position="2190"/>
    </location>
</feature>
<evidence type="ECO:0000259" key="9">
    <source>
        <dbReference type="PROSITE" id="PS50011"/>
    </source>
</evidence>
<comment type="caution">
    <text evidence="10">The sequence shown here is derived from an EMBL/GenBank/DDBJ whole genome shotgun (WGS) entry which is preliminary data.</text>
</comment>
<evidence type="ECO:0000313" key="11">
    <source>
        <dbReference type="Proteomes" id="UP000318288"/>
    </source>
</evidence>
<dbReference type="PROSITE" id="PS00107">
    <property type="entry name" value="PROTEIN_KINASE_ATP"/>
    <property type="match status" value="1"/>
</dbReference>
<organism evidence="10 11">
    <name type="scientific">Rubripirellula tenax</name>
    <dbReference type="NCBI Taxonomy" id="2528015"/>
    <lineage>
        <taxon>Bacteria</taxon>
        <taxon>Pseudomonadati</taxon>
        <taxon>Planctomycetota</taxon>
        <taxon>Planctomycetia</taxon>
        <taxon>Pirellulales</taxon>
        <taxon>Pirellulaceae</taxon>
        <taxon>Rubripirellula</taxon>
    </lineage>
</organism>
<dbReference type="Pfam" id="PF00069">
    <property type="entry name" value="Pkinase"/>
    <property type="match status" value="1"/>
</dbReference>
<evidence type="ECO:0000256" key="3">
    <source>
        <dbReference type="ARBA" id="ARBA00022679"/>
    </source>
</evidence>
<proteinExistence type="predicted"/>
<reference evidence="10 11" key="1">
    <citation type="submission" date="2019-02" db="EMBL/GenBank/DDBJ databases">
        <title>Deep-cultivation of Planctomycetes and their phenomic and genomic characterization uncovers novel biology.</title>
        <authorList>
            <person name="Wiegand S."/>
            <person name="Jogler M."/>
            <person name="Boedeker C."/>
            <person name="Pinto D."/>
            <person name="Vollmers J."/>
            <person name="Rivas-Marin E."/>
            <person name="Kohn T."/>
            <person name="Peeters S.H."/>
            <person name="Heuer A."/>
            <person name="Rast P."/>
            <person name="Oberbeckmann S."/>
            <person name="Bunk B."/>
            <person name="Jeske O."/>
            <person name="Meyerdierks A."/>
            <person name="Storesund J.E."/>
            <person name="Kallscheuer N."/>
            <person name="Luecker S."/>
            <person name="Lage O.M."/>
            <person name="Pohl T."/>
            <person name="Merkel B.J."/>
            <person name="Hornburger P."/>
            <person name="Mueller R.-W."/>
            <person name="Bruemmer F."/>
            <person name="Labrenz M."/>
            <person name="Spormann A.M."/>
            <person name="Op Den Camp H."/>
            <person name="Overmann J."/>
            <person name="Amann R."/>
            <person name="Jetten M.S.M."/>
            <person name="Mascher T."/>
            <person name="Medema M.H."/>
            <person name="Devos D.P."/>
            <person name="Kaster A.-K."/>
            <person name="Ovreas L."/>
            <person name="Rohde M."/>
            <person name="Galperin M.Y."/>
            <person name="Jogler C."/>
        </authorList>
    </citation>
    <scope>NUCLEOTIDE SEQUENCE [LARGE SCALE GENOMIC DNA]</scope>
    <source>
        <strain evidence="10 11">Poly51</strain>
    </source>
</reference>
<dbReference type="InterPro" id="IPR008271">
    <property type="entry name" value="Ser/Thr_kinase_AS"/>
</dbReference>
<dbReference type="PROSITE" id="PS50011">
    <property type="entry name" value="PROTEIN_KINASE_DOM"/>
    <property type="match status" value="1"/>
</dbReference>
<dbReference type="InterPro" id="IPR011009">
    <property type="entry name" value="Kinase-like_dom_sf"/>
</dbReference>
<keyword evidence="11" id="KW-1185">Reference proteome</keyword>
<dbReference type="EMBL" id="SJPW01000003">
    <property type="protein sequence ID" value="TWU56737.1"/>
    <property type="molecule type" value="Genomic_DNA"/>
</dbReference>
<feature type="binding site" evidence="7">
    <location>
        <position position="148"/>
    </location>
    <ligand>
        <name>ATP</name>
        <dbReference type="ChEBI" id="CHEBI:30616"/>
    </ligand>
</feature>
<accession>A0A5C6F8N5</accession>
<evidence type="ECO:0000256" key="2">
    <source>
        <dbReference type="ARBA" id="ARBA00022527"/>
    </source>
</evidence>
<sequence>MNRQQLQTQCNPDALEQFLQGTLGGSEAEVLELHLTQCESCAEQIQLAAQRDVSWQEAQNLLAADEYDSPEQVSAITSLLSGEQDAITKQQTADVLSREIRGWLDPTDDPQSLGRFAGYEIVGIVGHGGMGIVLKGFESSLNRYVAIKVLAPRLATNGNARKRFAREAQAAAAVRHDNVIAIHRVDDWHGLPFLVMPYVGGISLQKRIDTEGSLNIEQTLRVGVQIASGLAAAHAQGLVHRDIKPANILLEQGVERVTITDFGLARAADDASVTRTGVIAGTPQYMSPEQADARQIDARSDLFSLGSVLYAMATGRPPFRGDHSFEVLKRIVNEPARPMREIEASVPEWFEQLVARLHCKFPNDRFDSAEQVADLLEDCLAHVQQPTTTPLPEAVTNPVAEVVKSFGSRSANPASESLDDFRYPPIGKLIAAAAFGFSLIFAGVLIVLELNKGTLKIESDVDDVPIRILQAEKVVEELTVSKQTQTVRVAAGKYVVEVDGDIENIEVLGGEVVLNRRGVGTVKIVQSPRSNENLFIGDESRLIQRLQGKWRVVRIVDPEGADYQPQKISGWTIEGHTMTTFGEQMQVEIPFRLDETQSPAQFDLPIADESNSDIIGLIDVTGDRLKVINSENTGGKSEPIRPVKLEPALGFRYVEMERVIEAIDDEPKVTKTSSKDTKSDTVVMLPDEDGVYWSDRTLDGWRAGVRVVQSPTSKQRTLVIQPMLRNLTDQEQTVNLSICGRGKLSYEITTDNRLRSDVLGGSRIEDHVAKSNEHLQPERWQATFDFTGLEPGNYSLSLGSPFSVPVEGEVGRRRGVPLGVTLPVHIPEAQIADDPLANLPIRWGKPVSGLRVGILFLGATEDNVKSFRHGDLVQAELFVQNISRKNIPCQFLKPHPLDGWGLNIEDNDGKTLRPNQKHISMYSPRQFFSAELAAGEIQPITGNLTRFKSENEDENGADSKLEHARFRIEVKTPTEPQVRPPYTYALPKGLYKTSAFLNFKRTDIPDALIPITTGEIQFRVGTEKVAVTKSNPDRNTQTSKPGEQNVSDTLSQAQGRWIVETLNEAGEECLVNSPEELICEIEGNILRYKVGTKDLPGPILLVDIKDSDPSPTEANGPMPVDFVYFPNGDSETNHGIIACDDDTLSICMATEPAKSKEDFRPTLFVAGSKVTMWKCRRAPLDTEKTKVSDIENLEANVLGNFNPNSVPPTTKPKLLKTWEEVETHIASLVKKREKIVNADVELKLKHSGSYVSQRRYHVWLNGNNRRADCRGISSDGTEHYTHIITPTFSWYGDHQDSDNSQLNRRDPKDPVGWGTLGCVIDVRKIGLVNWSIESLSSHRFDDDLLPDGYTNPRVETGEHEGNPITIVKMDRASEKTARAWTEFWLSPAHGNFPVYIANGWTQKEDLGKKYVISQHTDWKLIDGIWFPTRVKHRYQCENSKIDNTGTYELIAAELGVAPAPEVFDPLEVKHAPNNPPPPEFMDAETVFSRTKQQSAIWFQSGEHVHFAMYYPGTFQDGVTYEEFDVDDNPETLWRFDGVLHLGNSEEESETYQLPVEFDYFAPGFQLKIDGKKYDLAKGRVFVLDFKNKVQQLEIPIPSIGILDKKEAVEQLKNRIEKANVSDTASQSHSAYDDFLQLLPADGTALVMLNDDSEDSERMREVFDSLKDDSSLKLVPVDAEQWKSVFNAKEPCFLLFKDRELVGTRKGLMTETQLRAFASEANDYLTPKVAGVDPRSIVRVQCSIGWPKPYPYEAAVVAQYEGRTLLLGSANVVKYMKQGAACLLAIPDQDGKIRRYPFDVIFAGPVKITDDGEPVEHGMAVYSVKGVPKLPTVRLATIDETPKVGETILGASFRAPFREPPYPLRDYQRSIFWQQQQVTAVDQASYGPSDDGPPLIDLERSGDQIRTSLSFNAQGKFVGNYALGHERIGTSHRYNSHVFGPATIRAVLQAAKEKVHDKELLAELEKAFGPAKASDTRNGTSPEIELGVIDVPDGEKRILVRKLHTPAPDSWQYRVYLPPDTPYEIEFYHNTGSKPAFNDGEVQIESMAVESGQYTITASVAESIVKPNETSVECFMVSLTDRVRGISFLRSDVRFLENSLGHYQNAGFRLTNFPHHNEEADAYPPGASIDLLHVKDESTPPKLINGKPREIIIRLVPRNIKPDVEGAKNTSNTPMRPLPEEKSDTMNHDSNDNDLGSSFNTLGPQDRRVCELIYQLRNYFFIARDEHWPEVVGELIEAGEAAVPWLIRELEGTDEVAHMRSLGFILCQINDPRSVPALIRAVGRPRRWRDQTTDGESREDSKIIKAFLASDDFWHSPILCPTGCGPTLPEPIQAALERITGHMPPKHATDRTRIAWVWKPGEYTYKTVEVDKAKMSEYRKRQRHWQS</sequence>
<keyword evidence="5 10" id="KW-0418">Kinase</keyword>
<dbReference type="EC" id="2.7.11.1" evidence="1"/>
<dbReference type="RefSeq" id="WP_146458033.1">
    <property type="nucleotide sequence ID" value="NZ_SJPW01000003.1"/>
</dbReference>
<dbReference type="SMART" id="SM00220">
    <property type="entry name" value="S_TKc"/>
    <property type="match status" value="1"/>
</dbReference>